<accession>A0A0D8ZMN7</accession>
<comment type="caution">
    <text evidence="5">The sequence shown here is derived from an EMBL/GenBank/DDBJ whole genome shotgun (WGS) entry which is preliminary data.</text>
</comment>
<dbReference type="Pfam" id="PF13181">
    <property type="entry name" value="TPR_8"/>
    <property type="match status" value="1"/>
</dbReference>
<keyword evidence="6" id="KW-1185">Reference proteome</keyword>
<evidence type="ECO:0000256" key="3">
    <source>
        <dbReference type="PROSITE-ProRule" id="PRU00339"/>
    </source>
</evidence>
<dbReference type="OrthoDB" id="466444at2"/>
<evidence type="ECO:0000313" key="5">
    <source>
        <dbReference type="EMBL" id="KJH70108.1"/>
    </source>
</evidence>
<dbReference type="InterPro" id="IPR011990">
    <property type="entry name" value="TPR-like_helical_dom_sf"/>
</dbReference>
<sequence>MLETSGQTSLIAAAVVLVGLITLGFFVREGIVTSSLYNQAVKLYQEKDYQSAEATLQNVLSRHPSNDIARLLLGESLMQLGKLDDATSQFNHLISRSPKNADAHLRLGTALMKQEKLEGAIAAFTTAKDLFLKQKNPQKAEQIEQLLQQLNNNRV</sequence>
<dbReference type="InterPro" id="IPR051685">
    <property type="entry name" value="Ycf3/AcsC/BcsC/TPR_MFPF"/>
</dbReference>
<keyword evidence="4" id="KW-0472">Membrane</keyword>
<evidence type="ECO:0000256" key="1">
    <source>
        <dbReference type="ARBA" id="ARBA00022737"/>
    </source>
</evidence>
<dbReference type="PROSITE" id="PS50005">
    <property type="entry name" value="TPR"/>
    <property type="match status" value="1"/>
</dbReference>
<feature type="transmembrane region" description="Helical" evidence="4">
    <location>
        <begin position="6"/>
        <end position="27"/>
    </location>
</feature>
<name>A0A0D8ZMN7_9CYAN</name>
<dbReference type="PATRIC" id="fig|1618023.3.peg.1984"/>
<gene>
    <name evidence="5" type="ORF">UH38_19760</name>
</gene>
<evidence type="ECO:0000313" key="6">
    <source>
        <dbReference type="Proteomes" id="UP000032452"/>
    </source>
</evidence>
<dbReference type="SUPFAM" id="SSF48452">
    <property type="entry name" value="TPR-like"/>
    <property type="match status" value="1"/>
</dbReference>
<feature type="repeat" description="TPR" evidence="3">
    <location>
        <begin position="67"/>
        <end position="100"/>
    </location>
</feature>
<protein>
    <submittedName>
        <fullName evidence="5">Uncharacterized protein</fullName>
    </submittedName>
</protein>
<reference evidence="5 6" key="1">
    <citation type="submission" date="2015-02" db="EMBL/GenBank/DDBJ databases">
        <title>Draft genome of a novel marine cyanobacterium (Chroococcales) isolated from South Atlantic Ocean.</title>
        <authorList>
            <person name="Rigonato J."/>
            <person name="Alvarenga D.O."/>
            <person name="Branco L.H."/>
            <person name="Varani A.M."/>
            <person name="Brandini F.P."/>
            <person name="Fiore M.F."/>
        </authorList>
    </citation>
    <scope>NUCLEOTIDE SEQUENCE [LARGE SCALE GENOMIC DNA]</scope>
    <source>
        <strain evidence="5 6">CENA595</strain>
    </source>
</reference>
<dbReference type="InterPro" id="IPR019734">
    <property type="entry name" value="TPR_rpt"/>
</dbReference>
<keyword evidence="4" id="KW-1133">Transmembrane helix</keyword>
<organism evidence="5 6">
    <name type="scientific">Aliterella atlantica CENA595</name>
    <dbReference type="NCBI Taxonomy" id="1618023"/>
    <lineage>
        <taxon>Bacteria</taxon>
        <taxon>Bacillati</taxon>
        <taxon>Cyanobacteriota</taxon>
        <taxon>Cyanophyceae</taxon>
        <taxon>Chroococcidiopsidales</taxon>
        <taxon>Aliterellaceae</taxon>
        <taxon>Aliterella</taxon>
    </lineage>
</organism>
<keyword evidence="2 3" id="KW-0802">TPR repeat</keyword>
<dbReference type="EMBL" id="JYON01000027">
    <property type="protein sequence ID" value="KJH70108.1"/>
    <property type="molecule type" value="Genomic_DNA"/>
</dbReference>
<dbReference type="STRING" id="1618023.UH38_19760"/>
<dbReference type="Proteomes" id="UP000032452">
    <property type="component" value="Unassembled WGS sequence"/>
</dbReference>
<keyword evidence="4" id="KW-0812">Transmembrane</keyword>
<dbReference type="Gene3D" id="1.25.40.10">
    <property type="entry name" value="Tetratricopeptide repeat domain"/>
    <property type="match status" value="1"/>
</dbReference>
<keyword evidence="1" id="KW-0677">Repeat</keyword>
<dbReference type="SMART" id="SM00028">
    <property type="entry name" value="TPR"/>
    <property type="match status" value="3"/>
</dbReference>
<dbReference type="RefSeq" id="WP_045056422.1">
    <property type="nucleotide sequence ID" value="NZ_CAWMDP010000023.1"/>
</dbReference>
<evidence type="ECO:0000256" key="2">
    <source>
        <dbReference type="ARBA" id="ARBA00022803"/>
    </source>
</evidence>
<dbReference type="Pfam" id="PF14559">
    <property type="entry name" value="TPR_19"/>
    <property type="match status" value="1"/>
</dbReference>
<dbReference type="PANTHER" id="PTHR44943">
    <property type="entry name" value="CELLULOSE SYNTHASE OPERON PROTEIN C"/>
    <property type="match status" value="1"/>
</dbReference>
<dbReference type="AlphaFoldDB" id="A0A0D8ZMN7"/>
<evidence type="ECO:0000256" key="4">
    <source>
        <dbReference type="SAM" id="Phobius"/>
    </source>
</evidence>
<dbReference type="PANTHER" id="PTHR44943:SF4">
    <property type="entry name" value="TPR REPEAT-CONTAINING PROTEIN MJ0798"/>
    <property type="match status" value="1"/>
</dbReference>
<proteinExistence type="predicted"/>